<comment type="caution">
    <text evidence="1">The sequence shown here is derived from an EMBL/GenBank/DDBJ whole genome shotgun (WGS) entry which is preliminary data.</text>
</comment>
<proteinExistence type="predicted"/>
<gene>
    <name evidence="1" type="ORF">V1525DRAFT_395209</name>
</gene>
<reference evidence="2" key="1">
    <citation type="journal article" date="2024" name="Front. Bioeng. Biotechnol.">
        <title>Genome-scale model development and genomic sequencing of the oleaginous clade Lipomyces.</title>
        <authorList>
            <person name="Czajka J.J."/>
            <person name="Han Y."/>
            <person name="Kim J."/>
            <person name="Mondo S.J."/>
            <person name="Hofstad B.A."/>
            <person name="Robles A."/>
            <person name="Haridas S."/>
            <person name="Riley R."/>
            <person name="LaButti K."/>
            <person name="Pangilinan J."/>
            <person name="Andreopoulos W."/>
            <person name="Lipzen A."/>
            <person name="Yan J."/>
            <person name="Wang M."/>
            <person name="Ng V."/>
            <person name="Grigoriev I.V."/>
            <person name="Spatafora J.W."/>
            <person name="Magnuson J.K."/>
            <person name="Baker S.E."/>
            <person name="Pomraning K.R."/>
        </authorList>
    </citation>
    <scope>NUCLEOTIDE SEQUENCE [LARGE SCALE GENOMIC DNA]</scope>
    <source>
        <strain evidence="2">CBS 7786</strain>
    </source>
</reference>
<dbReference type="EMBL" id="MU971339">
    <property type="protein sequence ID" value="KAK9240511.1"/>
    <property type="molecule type" value="Genomic_DNA"/>
</dbReference>
<sequence length="657" mass="71764">MAFNRLATGPSTISLQSSDIDSVFSTFRSSSYSRSQVYPSAGPSSSSSPTSITYRPPGSPQVDNTDQFFHNDLHPTPGAEMAAASSDSEYRTGTGAHPSQPSSLPRLHILTGGHDFKESTSMLYGDYLAEYAFGASFELDSAADTYCSALTPPDYRLRSPGSDGGIQSAIEKDSSFVDSYFAAASKRYPTYPLPSSTASVDQQPRMADRMDIDNFPPSAMALSGSPNPTNAAATHQAPSGASGSPKSALKESKNTTNLLASTTLSTNRQHNRSLVSPCLTSATAAAAEEIAASTKRVRRRKNSISEKAAMINPDIRPPLNTIGSRKPLVLPELPPGKTKEDLDPEELAKYKHVHRLLRNRVAALASREKKRLYIEHLEDKVEKLEKDKDELEKAREDMKKYISTLERSVSSESVFWARQECLVDGASSNVIGNDGERPTSIKPTAIKIKKSSSDEMIADHMSMHQTVLFDELFMNERQELSDAACITQQDFEQLALSAGITFLLLYLTVAVTDPSVADLTLRSPFLAPKSHALQNLSALSRQIQKVLADDKRQLGYIYLKPEHSDTPGQHPSKDVWLVTKSEVLAEVQSGSILRIVAPVHHSRRSDTSAPLGAPPSPMQECDDNVVSSENVLEQIELVVKKRQLLRSGLFDLGCQYK</sequence>
<evidence type="ECO:0000313" key="1">
    <source>
        <dbReference type="EMBL" id="KAK9240511.1"/>
    </source>
</evidence>
<dbReference type="Proteomes" id="UP001433508">
    <property type="component" value="Unassembled WGS sequence"/>
</dbReference>
<protein>
    <submittedName>
        <fullName evidence="1">Uncharacterized protein</fullName>
    </submittedName>
</protein>
<name>A0ACC3T995_LIPKO</name>
<accession>A0ACC3T995</accession>
<organism evidence="1 2">
    <name type="scientific">Lipomyces kononenkoae</name>
    <name type="common">Yeast</name>
    <dbReference type="NCBI Taxonomy" id="34357"/>
    <lineage>
        <taxon>Eukaryota</taxon>
        <taxon>Fungi</taxon>
        <taxon>Dikarya</taxon>
        <taxon>Ascomycota</taxon>
        <taxon>Saccharomycotina</taxon>
        <taxon>Lipomycetes</taxon>
        <taxon>Lipomycetales</taxon>
        <taxon>Lipomycetaceae</taxon>
        <taxon>Lipomyces</taxon>
    </lineage>
</organism>
<keyword evidence="2" id="KW-1185">Reference proteome</keyword>
<evidence type="ECO:0000313" key="2">
    <source>
        <dbReference type="Proteomes" id="UP001433508"/>
    </source>
</evidence>